<dbReference type="EMBL" id="MLAK01000195">
    <property type="protein sequence ID" value="OHT15740.1"/>
    <property type="molecule type" value="Genomic_DNA"/>
</dbReference>
<dbReference type="PANTHER" id="PTHR23323">
    <property type="entry name" value="VACUOLAR PROTEIN SORTING-ASSOCIATED PROTEIN"/>
    <property type="match status" value="1"/>
</dbReference>
<sequence length="636" mass="73820">MSEAQFITTVYSTHTAKVSVLIRKFKEFSKFISNHLCDFSQVMFLRYDEVPDHFGSITLPPSFTYDITSKRYTNAAESLVRHQVPFNYSFIFLSNCPEALTEYIFLSIKCFDQDDYGSKVCFDIDLKSKEGKNEKKEKSESIKKLSSKESSKKKKKSKKGKKEIEMKQLVINEISSYDSLYINLYLSLIIPIIHIEPEEKRMNDITKILKLIKKYKIAISKVQLYQLCKKLSNDDIYAGVCLIFDDIWEYSMIMLEKNNYDAVFEQLHQLSESKRAQVYCAFPQEYQKSIVACWLNGELPNAATVLPLLADTIFADELNTEITKPLQNVLEKMFLLKQLLTAPQKQLFFHTIVKNGNFGNLQIIYKHDSFKSIGYYFILRYLSSHKQFSIAAKFCAYIDLHHHAAVDFAIHDSINSCHDLLNNELKDAFDIRSCWIKAINQTKDVKGAEVIDWKNLIQDATVSNVVKLTDVLPVLPYDMPINVFQPTILKTVDEYQDKSKKNSDQVESVANRSSIHRNIIQKGTKITYNVDPVASCWFCQNSIYKEKFIVFQCNHMFHIKCYFNSMHIYYEPEERLQLISTTLLASRYPKKEENLQHYICDSCPICGERAINEIGKDFLTRREASANDIWDLPPVE</sequence>
<dbReference type="GO" id="GO:0005768">
    <property type="term" value="C:endosome"/>
    <property type="evidence" value="ECO:0007669"/>
    <property type="project" value="TreeGrafter"/>
</dbReference>
<dbReference type="GO" id="GO:0008270">
    <property type="term" value="F:zinc ion binding"/>
    <property type="evidence" value="ECO:0007669"/>
    <property type="project" value="UniProtKB-KW"/>
</dbReference>
<name>A0A1J4L1A0_9EUKA</name>
<proteinExistence type="predicted"/>
<dbReference type="GO" id="GO:0030897">
    <property type="term" value="C:HOPS complex"/>
    <property type="evidence" value="ECO:0007669"/>
    <property type="project" value="TreeGrafter"/>
</dbReference>
<evidence type="ECO:0008006" key="7">
    <source>
        <dbReference type="Google" id="ProtNLM"/>
    </source>
</evidence>
<dbReference type="AlphaFoldDB" id="A0A1J4L1A0"/>
<dbReference type="RefSeq" id="XP_068368876.1">
    <property type="nucleotide sequence ID" value="XM_068514267.1"/>
</dbReference>
<dbReference type="GO" id="GO:0007032">
    <property type="term" value="P:endosome organization"/>
    <property type="evidence" value="ECO:0007669"/>
    <property type="project" value="TreeGrafter"/>
</dbReference>
<keyword evidence="6" id="KW-1185">Reference proteome</keyword>
<evidence type="ECO:0000313" key="6">
    <source>
        <dbReference type="Proteomes" id="UP000179807"/>
    </source>
</evidence>
<accession>A0A1J4L1A0</accession>
<dbReference type="OrthoDB" id="1845386at2759"/>
<keyword evidence="3" id="KW-0862">Zinc</keyword>
<evidence type="ECO:0000256" key="1">
    <source>
        <dbReference type="ARBA" id="ARBA00022723"/>
    </source>
</evidence>
<gene>
    <name evidence="5" type="ORF">TRFO_42351</name>
</gene>
<dbReference type="GO" id="GO:0007033">
    <property type="term" value="P:vacuole organization"/>
    <property type="evidence" value="ECO:0007669"/>
    <property type="project" value="TreeGrafter"/>
</dbReference>
<evidence type="ECO:0000256" key="4">
    <source>
        <dbReference type="SAM" id="MobiDB-lite"/>
    </source>
</evidence>
<protein>
    <recommendedName>
        <fullName evidence="7">RING-type domain-containing protein</fullName>
    </recommendedName>
</protein>
<dbReference type="GO" id="GO:0048284">
    <property type="term" value="P:organelle fusion"/>
    <property type="evidence" value="ECO:0007669"/>
    <property type="project" value="TreeGrafter"/>
</dbReference>
<dbReference type="GeneID" id="94848971"/>
<evidence type="ECO:0000256" key="3">
    <source>
        <dbReference type="ARBA" id="ARBA00022833"/>
    </source>
</evidence>
<feature type="region of interest" description="Disordered" evidence="4">
    <location>
        <begin position="137"/>
        <end position="159"/>
    </location>
</feature>
<feature type="compositionally biased region" description="Basic and acidic residues" evidence="4">
    <location>
        <begin position="137"/>
        <end position="150"/>
    </location>
</feature>
<dbReference type="Proteomes" id="UP000179807">
    <property type="component" value="Unassembled WGS sequence"/>
</dbReference>
<evidence type="ECO:0000256" key="2">
    <source>
        <dbReference type="ARBA" id="ARBA00022771"/>
    </source>
</evidence>
<dbReference type="PANTHER" id="PTHR23323:SF26">
    <property type="entry name" value="VACUOLAR PROTEIN SORTING-ASSOCIATED PROTEIN 18 HOMOLOG"/>
    <property type="match status" value="1"/>
</dbReference>
<dbReference type="GO" id="GO:0006904">
    <property type="term" value="P:vesicle docking involved in exocytosis"/>
    <property type="evidence" value="ECO:0007669"/>
    <property type="project" value="TreeGrafter"/>
</dbReference>
<dbReference type="VEuPathDB" id="TrichDB:TRFO_42351"/>
<organism evidence="5 6">
    <name type="scientific">Tritrichomonas foetus</name>
    <dbReference type="NCBI Taxonomy" id="1144522"/>
    <lineage>
        <taxon>Eukaryota</taxon>
        <taxon>Metamonada</taxon>
        <taxon>Parabasalia</taxon>
        <taxon>Tritrichomonadida</taxon>
        <taxon>Tritrichomonadidae</taxon>
        <taxon>Tritrichomonas</taxon>
    </lineage>
</organism>
<comment type="caution">
    <text evidence="5">The sequence shown here is derived from an EMBL/GenBank/DDBJ whole genome shotgun (WGS) entry which is preliminary data.</text>
</comment>
<evidence type="ECO:0000313" key="5">
    <source>
        <dbReference type="EMBL" id="OHT15740.1"/>
    </source>
</evidence>
<dbReference type="GO" id="GO:0030674">
    <property type="term" value="F:protein-macromolecule adaptor activity"/>
    <property type="evidence" value="ECO:0007669"/>
    <property type="project" value="TreeGrafter"/>
</dbReference>
<reference evidence="5" key="1">
    <citation type="submission" date="2016-10" db="EMBL/GenBank/DDBJ databases">
        <authorList>
            <person name="Benchimol M."/>
            <person name="Almeida L.G."/>
            <person name="Vasconcelos A.T."/>
            <person name="Perreira-Neves A."/>
            <person name="Rosa I.A."/>
            <person name="Tasca T."/>
            <person name="Bogo M.R."/>
            <person name="de Souza W."/>
        </authorList>
    </citation>
    <scope>NUCLEOTIDE SEQUENCE [LARGE SCALE GENOMIC DNA]</scope>
    <source>
        <strain evidence="5">K</strain>
    </source>
</reference>
<keyword evidence="1" id="KW-0479">Metal-binding</keyword>
<keyword evidence="2" id="KW-0863">Zinc-finger</keyword>